<sequence length="57" mass="5945">MTTTTVTQMKCACPSCLCIIDISQAISRDGHYYCSTACAEGHKEGEGCGHSGCGCHS</sequence>
<dbReference type="InterPro" id="IPR017854">
    <property type="entry name" value="Metalthion_dom_sf"/>
</dbReference>
<dbReference type="GO" id="GO:0046872">
    <property type="term" value="F:metal ion binding"/>
    <property type="evidence" value="ECO:0007669"/>
    <property type="project" value="UniProtKB-KW"/>
</dbReference>
<reference evidence="3 4" key="1">
    <citation type="submission" date="2019-11" db="EMBL/GenBank/DDBJ databases">
        <title>Isolation of a new High Light Tolerant Cyanobacteria.</title>
        <authorList>
            <person name="Dobson Z."/>
            <person name="Vaughn N."/>
            <person name="Vaughn M."/>
            <person name="Fromme P."/>
            <person name="Mazor Y."/>
        </authorList>
    </citation>
    <scope>NUCLEOTIDE SEQUENCE [LARGE SCALE GENOMIC DNA]</scope>
    <source>
        <strain evidence="3 4">0216</strain>
    </source>
</reference>
<dbReference type="RefSeq" id="WP_015218575.1">
    <property type="nucleotide sequence ID" value="NZ_WMIA01000002.1"/>
</dbReference>
<dbReference type="SUPFAM" id="SSF57868">
    <property type="entry name" value="Metallothionein"/>
    <property type="match status" value="1"/>
</dbReference>
<evidence type="ECO:0000256" key="2">
    <source>
        <dbReference type="ARBA" id="ARBA00022851"/>
    </source>
</evidence>
<dbReference type="Gene3D" id="2.30.170.10">
    <property type="match status" value="1"/>
</dbReference>
<keyword evidence="1" id="KW-0479">Metal-binding</keyword>
<dbReference type="Pfam" id="PF02069">
    <property type="entry name" value="Metallothio_Pro"/>
    <property type="match status" value="1"/>
</dbReference>
<organism evidence="3 4">
    <name type="scientific">Cyanobacterium aponinum 0216</name>
    <dbReference type="NCBI Taxonomy" id="2676140"/>
    <lineage>
        <taxon>Bacteria</taxon>
        <taxon>Bacillati</taxon>
        <taxon>Cyanobacteriota</taxon>
        <taxon>Cyanophyceae</taxon>
        <taxon>Oscillatoriophycideae</taxon>
        <taxon>Chroococcales</taxon>
        <taxon>Geminocystaceae</taxon>
        <taxon>Cyanobacterium</taxon>
    </lineage>
</organism>
<accession>A0A844GST8</accession>
<name>A0A844GST8_9CHRO</name>
<gene>
    <name evidence="3" type="ORF">GGC33_02760</name>
</gene>
<protein>
    <submittedName>
        <fullName evidence="3">Metallothionein</fullName>
    </submittedName>
</protein>
<proteinExistence type="predicted"/>
<dbReference type="InterPro" id="IPR000518">
    <property type="entry name" value="Metalthion_fam14_prok"/>
</dbReference>
<dbReference type="AlphaFoldDB" id="A0A844GST8"/>
<evidence type="ECO:0000256" key="1">
    <source>
        <dbReference type="ARBA" id="ARBA00022723"/>
    </source>
</evidence>
<evidence type="ECO:0000313" key="3">
    <source>
        <dbReference type="EMBL" id="MTF37848.1"/>
    </source>
</evidence>
<evidence type="ECO:0000313" key="4">
    <source>
        <dbReference type="Proteomes" id="UP000437131"/>
    </source>
</evidence>
<comment type="caution">
    <text evidence="3">The sequence shown here is derived from an EMBL/GenBank/DDBJ whole genome shotgun (WGS) entry which is preliminary data.</text>
</comment>
<dbReference type="EMBL" id="WMIA01000002">
    <property type="protein sequence ID" value="MTF37848.1"/>
    <property type="molecule type" value="Genomic_DNA"/>
</dbReference>
<dbReference type="PRINTS" id="PR00859">
    <property type="entry name" value="MTPROKARYOTE"/>
</dbReference>
<dbReference type="Proteomes" id="UP000437131">
    <property type="component" value="Unassembled WGS sequence"/>
</dbReference>
<keyword evidence="2" id="KW-0480">Metal-thiolate cluster</keyword>